<comment type="caution">
    <text evidence="2">The sequence shown here is derived from an EMBL/GenBank/DDBJ whole genome shotgun (WGS) entry which is preliminary data.</text>
</comment>
<proteinExistence type="predicted"/>
<organism evidence="2 3">
    <name type="scientific">Boletus edulis BED1</name>
    <dbReference type="NCBI Taxonomy" id="1328754"/>
    <lineage>
        <taxon>Eukaryota</taxon>
        <taxon>Fungi</taxon>
        <taxon>Dikarya</taxon>
        <taxon>Basidiomycota</taxon>
        <taxon>Agaricomycotina</taxon>
        <taxon>Agaricomycetes</taxon>
        <taxon>Agaricomycetidae</taxon>
        <taxon>Boletales</taxon>
        <taxon>Boletineae</taxon>
        <taxon>Boletaceae</taxon>
        <taxon>Boletoideae</taxon>
        <taxon>Boletus</taxon>
    </lineage>
</organism>
<evidence type="ECO:0000256" key="1">
    <source>
        <dbReference type="SAM" id="MobiDB-lite"/>
    </source>
</evidence>
<feature type="compositionally biased region" description="Basic and acidic residues" evidence="1">
    <location>
        <begin position="197"/>
        <end position="208"/>
    </location>
</feature>
<sequence length="215" mass="23509">MVASFSEDVVHLSPSPARDSSSGQLAKRRTPILRNPDVPKANSPPYINLVVEGESLKAHCAALFDDASLKHLPERPVISFTRRSLTAYNVVIFDSPDSSFSPASSVLADEQDEEKDHVHRLLAVARSSHSILSSLSRWLALAASAPIFPPDLSASESNASFSVVFPRVFPSTFCHLIIGKPTVNGTHGIRTAQSSEFSDKELQREFNKPEWTSEV</sequence>
<dbReference type="Proteomes" id="UP001194468">
    <property type="component" value="Unassembled WGS sequence"/>
</dbReference>
<dbReference type="AlphaFoldDB" id="A0AAD4BLD5"/>
<protein>
    <submittedName>
        <fullName evidence="2">Uncharacterized protein</fullName>
    </submittedName>
</protein>
<gene>
    <name evidence="2" type="ORF">L210DRAFT_3649480</name>
</gene>
<dbReference type="EMBL" id="WHUW01000031">
    <property type="protein sequence ID" value="KAF8433974.1"/>
    <property type="molecule type" value="Genomic_DNA"/>
</dbReference>
<evidence type="ECO:0000313" key="3">
    <source>
        <dbReference type="Proteomes" id="UP001194468"/>
    </source>
</evidence>
<reference evidence="2" key="2">
    <citation type="journal article" date="2020" name="Nat. Commun.">
        <title>Large-scale genome sequencing of mycorrhizal fungi provides insights into the early evolution of symbiotic traits.</title>
        <authorList>
            <person name="Miyauchi S."/>
            <person name="Kiss E."/>
            <person name="Kuo A."/>
            <person name="Drula E."/>
            <person name="Kohler A."/>
            <person name="Sanchez-Garcia M."/>
            <person name="Morin E."/>
            <person name="Andreopoulos B."/>
            <person name="Barry K.W."/>
            <person name="Bonito G."/>
            <person name="Buee M."/>
            <person name="Carver A."/>
            <person name="Chen C."/>
            <person name="Cichocki N."/>
            <person name="Clum A."/>
            <person name="Culley D."/>
            <person name="Crous P.W."/>
            <person name="Fauchery L."/>
            <person name="Girlanda M."/>
            <person name="Hayes R.D."/>
            <person name="Keri Z."/>
            <person name="LaButti K."/>
            <person name="Lipzen A."/>
            <person name="Lombard V."/>
            <person name="Magnuson J."/>
            <person name="Maillard F."/>
            <person name="Murat C."/>
            <person name="Nolan M."/>
            <person name="Ohm R.A."/>
            <person name="Pangilinan J."/>
            <person name="Pereira M.F."/>
            <person name="Perotto S."/>
            <person name="Peter M."/>
            <person name="Pfister S."/>
            <person name="Riley R."/>
            <person name="Sitrit Y."/>
            <person name="Stielow J.B."/>
            <person name="Szollosi G."/>
            <person name="Zifcakova L."/>
            <person name="Stursova M."/>
            <person name="Spatafora J.W."/>
            <person name="Tedersoo L."/>
            <person name="Vaario L.M."/>
            <person name="Yamada A."/>
            <person name="Yan M."/>
            <person name="Wang P."/>
            <person name="Xu J."/>
            <person name="Bruns T."/>
            <person name="Baldrian P."/>
            <person name="Vilgalys R."/>
            <person name="Dunand C."/>
            <person name="Henrissat B."/>
            <person name="Grigoriev I.V."/>
            <person name="Hibbett D."/>
            <person name="Nagy L.G."/>
            <person name="Martin F.M."/>
        </authorList>
    </citation>
    <scope>NUCLEOTIDE SEQUENCE</scope>
    <source>
        <strain evidence="2">BED1</strain>
    </source>
</reference>
<feature type="region of interest" description="Disordered" evidence="1">
    <location>
        <begin position="194"/>
        <end position="215"/>
    </location>
</feature>
<keyword evidence="3" id="KW-1185">Reference proteome</keyword>
<name>A0AAD4BLD5_BOLED</name>
<reference evidence="2" key="1">
    <citation type="submission" date="2019-10" db="EMBL/GenBank/DDBJ databases">
        <authorList>
            <consortium name="DOE Joint Genome Institute"/>
            <person name="Kuo A."/>
            <person name="Miyauchi S."/>
            <person name="Kiss E."/>
            <person name="Drula E."/>
            <person name="Kohler A."/>
            <person name="Sanchez-Garcia M."/>
            <person name="Andreopoulos B."/>
            <person name="Barry K.W."/>
            <person name="Bonito G."/>
            <person name="Buee M."/>
            <person name="Carver A."/>
            <person name="Chen C."/>
            <person name="Cichocki N."/>
            <person name="Clum A."/>
            <person name="Culley D."/>
            <person name="Crous P.W."/>
            <person name="Fauchery L."/>
            <person name="Girlanda M."/>
            <person name="Hayes R."/>
            <person name="Keri Z."/>
            <person name="LaButti K."/>
            <person name="Lipzen A."/>
            <person name="Lombard V."/>
            <person name="Magnuson J."/>
            <person name="Maillard F."/>
            <person name="Morin E."/>
            <person name="Murat C."/>
            <person name="Nolan M."/>
            <person name="Ohm R."/>
            <person name="Pangilinan J."/>
            <person name="Pereira M."/>
            <person name="Perotto S."/>
            <person name="Peter M."/>
            <person name="Riley R."/>
            <person name="Sitrit Y."/>
            <person name="Stielow B."/>
            <person name="Szollosi G."/>
            <person name="Zifcakova L."/>
            <person name="Stursova M."/>
            <person name="Spatafora J.W."/>
            <person name="Tedersoo L."/>
            <person name="Vaario L.-M."/>
            <person name="Yamada A."/>
            <person name="Yan M."/>
            <person name="Wang P."/>
            <person name="Xu J."/>
            <person name="Bruns T."/>
            <person name="Baldrian P."/>
            <person name="Vilgalys R."/>
            <person name="Henrissat B."/>
            <person name="Grigoriev I.V."/>
            <person name="Hibbett D."/>
            <person name="Nagy L.G."/>
            <person name="Martin F.M."/>
        </authorList>
    </citation>
    <scope>NUCLEOTIDE SEQUENCE</scope>
    <source>
        <strain evidence="2">BED1</strain>
    </source>
</reference>
<evidence type="ECO:0000313" key="2">
    <source>
        <dbReference type="EMBL" id="KAF8433974.1"/>
    </source>
</evidence>
<accession>A0AAD4BLD5</accession>
<feature type="region of interest" description="Disordered" evidence="1">
    <location>
        <begin position="1"/>
        <end position="38"/>
    </location>
</feature>